<dbReference type="Proteomes" id="UP001223646">
    <property type="component" value="Unassembled WGS sequence"/>
</dbReference>
<feature type="transmembrane region" description="Helical" evidence="9">
    <location>
        <begin position="293"/>
        <end position="321"/>
    </location>
</feature>
<dbReference type="PANTHER" id="PTHR21716">
    <property type="entry name" value="TRANSMEMBRANE PROTEIN"/>
    <property type="match status" value="1"/>
</dbReference>
<proteinExistence type="inferred from homology"/>
<comment type="similarity">
    <text evidence="2">Belongs to the autoinducer-2 exporter (AI-2E) (TC 2.A.86) family.</text>
</comment>
<feature type="transmembrane region" description="Helical" evidence="9">
    <location>
        <begin position="107"/>
        <end position="132"/>
    </location>
</feature>
<evidence type="ECO:0000313" key="10">
    <source>
        <dbReference type="EMBL" id="MEO3716515.1"/>
    </source>
</evidence>
<evidence type="ECO:0000256" key="4">
    <source>
        <dbReference type="ARBA" id="ARBA00022475"/>
    </source>
</evidence>
<dbReference type="EMBL" id="JASOOY020000010">
    <property type="protein sequence ID" value="MEO3716515.1"/>
    <property type="molecule type" value="Genomic_DNA"/>
</dbReference>
<keyword evidence="5 9" id="KW-0812">Transmembrane</keyword>
<comment type="subcellular location">
    <subcellularLocation>
        <location evidence="1">Cell membrane</location>
        <topology evidence="1">Multi-pass membrane protein</topology>
    </subcellularLocation>
</comment>
<dbReference type="GO" id="GO:0005886">
    <property type="term" value="C:plasma membrane"/>
    <property type="evidence" value="ECO:0007669"/>
    <property type="project" value="UniProtKB-SubCell"/>
</dbReference>
<name>A0AAW9SVP9_CORAY</name>
<keyword evidence="7 9" id="KW-0472">Membrane</keyword>
<keyword evidence="3" id="KW-0813">Transport</keyword>
<reference evidence="10" key="1">
    <citation type="submission" date="2023-05" db="EMBL/GenBank/DDBJ databases">
        <authorList>
            <person name="Du J."/>
        </authorList>
    </citation>
    <scope>NUCLEOTIDE SEQUENCE</scope>
    <source>
        <strain evidence="10">UMB1064</strain>
    </source>
</reference>
<accession>A0AAW9SVP9</accession>
<dbReference type="RefSeq" id="WP_048733846.1">
    <property type="nucleotide sequence ID" value="NZ_JASOOY020000010.1"/>
</dbReference>
<evidence type="ECO:0000313" key="11">
    <source>
        <dbReference type="Proteomes" id="UP001223646"/>
    </source>
</evidence>
<dbReference type="GO" id="GO:0055085">
    <property type="term" value="P:transmembrane transport"/>
    <property type="evidence" value="ECO:0007669"/>
    <property type="project" value="TreeGrafter"/>
</dbReference>
<evidence type="ECO:0000256" key="8">
    <source>
        <dbReference type="SAM" id="MobiDB-lite"/>
    </source>
</evidence>
<evidence type="ECO:0000256" key="6">
    <source>
        <dbReference type="ARBA" id="ARBA00022989"/>
    </source>
</evidence>
<reference evidence="10" key="2">
    <citation type="submission" date="2024-05" db="EMBL/GenBank/DDBJ databases">
        <authorList>
            <person name="Wolfe A."/>
        </authorList>
    </citation>
    <scope>NUCLEOTIDE SEQUENCE</scope>
    <source>
        <strain evidence="10">UMB1064</strain>
    </source>
</reference>
<evidence type="ECO:0000256" key="9">
    <source>
        <dbReference type="SAM" id="Phobius"/>
    </source>
</evidence>
<dbReference type="Pfam" id="PF01594">
    <property type="entry name" value="AI-2E_transport"/>
    <property type="match status" value="1"/>
</dbReference>
<feature type="transmembrane region" description="Helical" evidence="9">
    <location>
        <begin position="139"/>
        <end position="161"/>
    </location>
</feature>
<dbReference type="AlphaFoldDB" id="A0AAW9SVP9"/>
<protein>
    <submittedName>
        <fullName evidence="10">AI-2E family transporter</fullName>
    </submittedName>
</protein>
<keyword evidence="4" id="KW-1003">Cell membrane</keyword>
<dbReference type="InterPro" id="IPR002549">
    <property type="entry name" value="AI-2E-like"/>
</dbReference>
<sequence>MSNKPNEGEEWTAQSEKDAIDHVMGSEPLRIEQSLSIPSDAHKSAATQPDLPEDAENLDELMSENDSESIDRADVIGEGARWFAGWCLRFLITAAALYVSAMILGKIWAGVLPILLALIVSTVLAPPAVFLMKHRWPRALAALTVILGAVAVLGGVVAFLAPTVQSQFPELRRQFTDGIQEVQNIIQAPPFNVKDEQILDALDQGSQWLQERSGDIANTVFQGISVVSSVAVTMMAMLVLTFFFIKDGQDFLPWLRRLTGRRLGWHLTEVLTRSWNTLSGYIRTQAIVSLIDAVFIGAGLAILNVPLAMVLAVVTFFAGFIPIVGAFTAGFIAVVVALVANGLTTAILVLLIIIAVQQIEGNILSPILQAKAMDLHAAIVLLVVLLGGGIFGIIGAFLAVPVTAVVAVWFRYLGDLTDLRTGDKTAKDIEFATDAGSISGIQIEAAGRAMRDRLASFRLGGDDSDSSAESAVKADARTAGQVSSDAGPTKQEEGTMTKAFHKISEVVSGSFSKKNK</sequence>
<evidence type="ECO:0000256" key="1">
    <source>
        <dbReference type="ARBA" id="ARBA00004651"/>
    </source>
</evidence>
<evidence type="ECO:0000256" key="7">
    <source>
        <dbReference type="ARBA" id="ARBA00023136"/>
    </source>
</evidence>
<keyword evidence="6 9" id="KW-1133">Transmembrane helix</keyword>
<evidence type="ECO:0000256" key="5">
    <source>
        <dbReference type="ARBA" id="ARBA00022692"/>
    </source>
</evidence>
<evidence type="ECO:0000256" key="2">
    <source>
        <dbReference type="ARBA" id="ARBA00009773"/>
    </source>
</evidence>
<comment type="caution">
    <text evidence="10">The sequence shown here is derived from an EMBL/GenBank/DDBJ whole genome shotgun (WGS) entry which is preliminary data.</text>
</comment>
<feature type="region of interest" description="Disordered" evidence="8">
    <location>
        <begin position="460"/>
        <end position="501"/>
    </location>
</feature>
<feature type="region of interest" description="Disordered" evidence="8">
    <location>
        <begin position="1"/>
        <end position="23"/>
    </location>
</feature>
<feature type="transmembrane region" description="Helical" evidence="9">
    <location>
        <begin position="377"/>
        <end position="410"/>
    </location>
</feature>
<evidence type="ECO:0000256" key="3">
    <source>
        <dbReference type="ARBA" id="ARBA00022448"/>
    </source>
</evidence>
<feature type="transmembrane region" description="Helical" evidence="9">
    <location>
        <begin position="220"/>
        <end position="245"/>
    </location>
</feature>
<gene>
    <name evidence="10" type="ORF">QP460_002775</name>
</gene>
<dbReference type="PANTHER" id="PTHR21716:SF53">
    <property type="entry name" value="PERMEASE PERM-RELATED"/>
    <property type="match status" value="1"/>
</dbReference>
<organism evidence="10 11">
    <name type="scientific">Corynebacterium amycolatum</name>
    <dbReference type="NCBI Taxonomy" id="43765"/>
    <lineage>
        <taxon>Bacteria</taxon>
        <taxon>Bacillati</taxon>
        <taxon>Actinomycetota</taxon>
        <taxon>Actinomycetes</taxon>
        <taxon>Mycobacteriales</taxon>
        <taxon>Corynebacteriaceae</taxon>
        <taxon>Corynebacterium</taxon>
    </lineage>
</organism>
<feature type="transmembrane region" description="Helical" evidence="9">
    <location>
        <begin position="82"/>
        <end position="101"/>
    </location>
</feature>
<feature type="transmembrane region" description="Helical" evidence="9">
    <location>
        <begin position="327"/>
        <end position="356"/>
    </location>
</feature>